<dbReference type="PANTHER" id="PTHR13191">
    <property type="entry name" value="RIBOSOMAL RNA PROCESSING PROTEIN 7-RELATED"/>
    <property type="match status" value="1"/>
</dbReference>
<feature type="coiled-coil region" evidence="2">
    <location>
        <begin position="265"/>
        <end position="292"/>
    </location>
</feature>
<name>A0AAN8A6X5_9SACH</name>
<dbReference type="GO" id="GO:0000028">
    <property type="term" value="P:ribosomal small subunit assembly"/>
    <property type="evidence" value="ECO:0007669"/>
    <property type="project" value="TreeGrafter"/>
</dbReference>
<dbReference type="Gene3D" id="6.10.250.2760">
    <property type="match status" value="1"/>
</dbReference>
<dbReference type="Gene3D" id="6.10.250.1770">
    <property type="match status" value="1"/>
</dbReference>
<gene>
    <name evidence="5" type="ORF">RI543_003519</name>
</gene>
<dbReference type="Pfam" id="PF12923">
    <property type="entry name" value="RRP7"/>
    <property type="match status" value="1"/>
</dbReference>
<dbReference type="InterPro" id="IPR024326">
    <property type="entry name" value="RRP7_C"/>
</dbReference>
<accession>A0AAN8A6X5</accession>
<proteinExistence type="inferred from homology"/>
<dbReference type="EMBL" id="JAWIZZ010000047">
    <property type="protein sequence ID" value="KAK5779627.1"/>
    <property type="molecule type" value="Genomic_DNA"/>
</dbReference>
<reference evidence="6" key="1">
    <citation type="submission" date="2023-07" db="EMBL/GenBank/DDBJ databases">
        <title>A draft genome of Kazachstania heterogenica Y-27499.</title>
        <authorList>
            <person name="Donic C."/>
            <person name="Kralova J.S."/>
            <person name="Fidel L."/>
            <person name="Ben-Dor S."/>
            <person name="Jung S."/>
        </authorList>
    </citation>
    <scope>NUCLEOTIDE SEQUENCE [LARGE SCALE GENOMIC DNA]</scope>
    <source>
        <strain evidence="6">Y27499</strain>
    </source>
</reference>
<sequence length="302" mass="35139">MAHINSMKNGFLVIPFKLPDHPVLSELNNNNNKTPACHYMFMKKHQAKQEEESNSIFLVNIPLLTNLESMKSIIQQICSKYDTVSHVEELLYNDEFGLNDVNLSSLTSDLMTIPNDISETRFTPRNTALLKFVDKSSLDNCWNALLKYSNLSNTEKFIIWDYNTPSISTFTNFYKPIDLDYLKEDVHSHLSIFEQREQAAQDEVQGTIVDEDGFTLVIGKNTKSLNSIRKKILQKNPLTKHSTKTKPATMVDKKAKNDFYRFQVRERKKQEINQLLSKFKEDQERIKVMKAKKKFNPYRDTL</sequence>
<evidence type="ECO:0000256" key="2">
    <source>
        <dbReference type="SAM" id="Coils"/>
    </source>
</evidence>
<dbReference type="GO" id="GO:0006364">
    <property type="term" value="P:rRNA processing"/>
    <property type="evidence" value="ECO:0007669"/>
    <property type="project" value="TreeGrafter"/>
</dbReference>
<comment type="caution">
    <text evidence="5">The sequence shown here is derived from an EMBL/GenBank/DDBJ whole genome shotgun (WGS) entry which is preliminary data.</text>
</comment>
<evidence type="ECO:0000256" key="1">
    <source>
        <dbReference type="ARBA" id="ARBA00006110"/>
    </source>
</evidence>
<dbReference type="GO" id="GO:0034456">
    <property type="term" value="C:UTP-C complex"/>
    <property type="evidence" value="ECO:0007669"/>
    <property type="project" value="TreeGrafter"/>
</dbReference>
<evidence type="ECO:0008006" key="7">
    <source>
        <dbReference type="Google" id="ProtNLM"/>
    </source>
</evidence>
<dbReference type="Proteomes" id="UP001306508">
    <property type="component" value="Unassembled WGS sequence"/>
</dbReference>
<dbReference type="CDD" id="cd12293">
    <property type="entry name" value="dRRM_Rrp7p"/>
    <property type="match status" value="1"/>
</dbReference>
<organism evidence="5 6">
    <name type="scientific">Arxiozyma heterogenica</name>
    <dbReference type="NCBI Taxonomy" id="278026"/>
    <lineage>
        <taxon>Eukaryota</taxon>
        <taxon>Fungi</taxon>
        <taxon>Dikarya</taxon>
        <taxon>Ascomycota</taxon>
        <taxon>Saccharomycotina</taxon>
        <taxon>Saccharomycetes</taxon>
        <taxon>Saccharomycetales</taxon>
        <taxon>Saccharomycetaceae</taxon>
        <taxon>Arxiozyma</taxon>
    </lineage>
</organism>
<evidence type="ECO:0000259" key="3">
    <source>
        <dbReference type="Pfam" id="PF12923"/>
    </source>
</evidence>
<evidence type="ECO:0000259" key="4">
    <source>
        <dbReference type="Pfam" id="PF17799"/>
    </source>
</evidence>
<dbReference type="Pfam" id="PF17799">
    <property type="entry name" value="RRM_Rrp7"/>
    <property type="match status" value="1"/>
</dbReference>
<protein>
    <recommendedName>
        <fullName evidence="7">Ribosomal RNA-processing protein 7 C-terminal domain-containing protein</fullName>
    </recommendedName>
</protein>
<dbReference type="PANTHER" id="PTHR13191:SF0">
    <property type="entry name" value="RIBOSOMAL RNA-PROCESSING PROTEIN 7 HOMOLOG A-RELATED"/>
    <property type="match status" value="1"/>
</dbReference>
<dbReference type="GO" id="GO:0032545">
    <property type="term" value="C:CURI complex"/>
    <property type="evidence" value="ECO:0007669"/>
    <property type="project" value="TreeGrafter"/>
</dbReference>
<feature type="domain" description="Rrp7 RRM-like N-terminal" evidence="4">
    <location>
        <begin position="7"/>
        <end position="170"/>
    </location>
</feature>
<dbReference type="AlphaFoldDB" id="A0AAN8A6X5"/>
<evidence type="ECO:0000313" key="6">
    <source>
        <dbReference type="Proteomes" id="UP001306508"/>
    </source>
</evidence>
<keyword evidence="2" id="KW-0175">Coiled coil</keyword>
<evidence type="ECO:0000313" key="5">
    <source>
        <dbReference type="EMBL" id="KAK5779627.1"/>
    </source>
</evidence>
<feature type="domain" description="Ribosomal RNA-processing protein 7 C-terminal" evidence="3">
    <location>
        <begin position="179"/>
        <end position="298"/>
    </location>
</feature>
<comment type="similarity">
    <text evidence="1">Belongs to the RRP7 family.</text>
</comment>
<dbReference type="InterPro" id="IPR040446">
    <property type="entry name" value="RRP7"/>
</dbReference>
<keyword evidence="6" id="KW-1185">Reference proteome</keyword>
<dbReference type="InterPro" id="IPR040447">
    <property type="entry name" value="RRM_Rrp7"/>
</dbReference>